<dbReference type="PANTHER" id="PTHR21255">
    <property type="entry name" value="T-COMPLEX-ASSOCIATED-TESTIS-EXPRESSED 1/ DYNEIN LIGHT CHAIN"/>
    <property type="match status" value="1"/>
</dbReference>
<dbReference type="Proteomes" id="UP000316726">
    <property type="component" value="Chromosome 2"/>
</dbReference>
<sequence length="116" mass="13769">MEVSEPNRTISNFRQTKVKNIMEEVLREKLTGATYHPDNTSQWTREIADEIKQSLKLQDMDRYKYVVQVMIGEQRGEGVSMSARCFWDHKRDHYVQKTFQNETIFCVAVAFAAYYY</sequence>
<evidence type="ECO:0000256" key="1">
    <source>
        <dbReference type="ARBA" id="ARBA00005361"/>
    </source>
</evidence>
<dbReference type="InterPro" id="IPR005334">
    <property type="entry name" value="Tctex-1-like"/>
</dbReference>
<dbReference type="FunFam" id="3.30.1140.40:FF:000003">
    <property type="entry name" value="tctex1 domain-containing protein 2"/>
    <property type="match status" value="1"/>
</dbReference>
<dbReference type="GO" id="GO:0005737">
    <property type="term" value="C:cytoplasm"/>
    <property type="evidence" value="ECO:0007669"/>
    <property type="project" value="TreeGrafter"/>
</dbReference>
<dbReference type="CDD" id="cd21459">
    <property type="entry name" value="DLC-like_TCTEX1D2"/>
    <property type="match status" value="1"/>
</dbReference>
<dbReference type="PANTHER" id="PTHR21255:SF67">
    <property type="entry name" value="TCTEX1 DOMAIN-CONTAINING PROTEIN 2"/>
    <property type="match status" value="1"/>
</dbReference>
<dbReference type="GO" id="GO:0045505">
    <property type="term" value="F:dynein intermediate chain binding"/>
    <property type="evidence" value="ECO:0007669"/>
    <property type="project" value="TreeGrafter"/>
</dbReference>
<proteinExistence type="inferred from homology"/>
<protein>
    <submittedName>
        <fullName evidence="2">Tctex-1 domain-containing protein</fullName>
    </submittedName>
</protein>
<dbReference type="EMBL" id="CP031035">
    <property type="protein sequence ID" value="QDZ18699.1"/>
    <property type="molecule type" value="Genomic_DNA"/>
</dbReference>
<reference evidence="2 3" key="1">
    <citation type="submission" date="2018-07" db="EMBL/GenBank/DDBJ databases">
        <title>The complete nuclear genome of the prasinophyte Chloropicon primus (CCMP1205).</title>
        <authorList>
            <person name="Pombert J.-F."/>
            <person name="Otis C."/>
            <person name="Turmel M."/>
            <person name="Lemieux C."/>
        </authorList>
    </citation>
    <scope>NUCLEOTIDE SEQUENCE [LARGE SCALE GENOMIC DNA]</scope>
    <source>
        <strain evidence="2 3">CCMP1205</strain>
    </source>
</reference>
<evidence type="ECO:0000313" key="2">
    <source>
        <dbReference type="EMBL" id="QDZ18699.1"/>
    </source>
</evidence>
<dbReference type="STRING" id="1764295.A0A5B8ME38"/>
<comment type="similarity">
    <text evidence="1">Belongs to the dynein light chain Tctex-type family.</text>
</comment>
<keyword evidence="3" id="KW-1185">Reference proteome</keyword>
<dbReference type="OrthoDB" id="10260741at2759"/>
<accession>A0A5B8ME38</accession>
<gene>
    <name evidence="2" type="ORF">A3770_02p12170</name>
</gene>
<dbReference type="AlphaFoldDB" id="A0A5B8ME38"/>
<dbReference type="Gene3D" id="3.30.1140.40">
    <property type="entry name" value="Tctex-1"/>
    <property type="match status" value="1"/>
</dbReference>
<dbReference type="Pfam" id="PF03645">
    <property type="entry name" value="Tctex-1"/>
    <property type="match status" value="1"/>
</dbReference>
<dbReference type="GO" id="GO:0007018">
    <property type="term" value="P:microtubule-based movement"/>
    <property type="evidence" value="ECO:0007669"/>
    <property type="project" value="TreeGrafter"/>
</dbReference>
<organism evidence="2 3">
    <name type="scientific">Chloropicon primus</name>
    <dbReference type="NCBI Taxonomy" id="1764295"/>
    <lineage>
        <taxon>Eukaryota</taxon>
        <taxon>Viridiplantae</taxon>
        <taxon>Chlorophyta</taxon>
        <taxon>Chloropicophyceae</taxon>
        <taxon>Chloropicales</taxon>
        <taxon>Chloropicaceae</taxon>
        <taxon>Chloropicon</taxon>
    </lineage>
</organism>
<dbReference type="GO" id="GO:0005868">
    <property type="term" value="C:cytoplasmic dynein complex"/>
    <property type="evidence" value="ECO:0007669"/>
    <property type="project" value="TreeGrafter"/>
</dbReference>
<evidence type="ECO:0000313" key="3">
    <source>
        <dbReference type="Proteomes" id="UP000316726"/>
    </source>
</evidence>
<name>A0A5B8ME38_9CHLO</name>
<dbReference type="InterPro" id="IPR038586">
    <property type="entry name" value="Tctex-1-like_sf"/>
</dbReference>